<accession>A0A6S7I0X2</accession>
<proteinExistence type="predicted"/>
<protein>
    <submittedName>
        <fullName evidence="1">Uncharacterized protein</fullName>
    </submittedName>
</protein>
<comment type="caution">
    <text evidence="1">The sequence shown here is derived from an EMBL/GenBank/DDBJ whole genome shotgun (WGS) entry which is preliminary data.</text>
</comment>
<keyword evidence="2" id="KW-1185">Reference proteome</keyword>
<dbReference type="OrthoDB" id="416454at2759"/>
<evidence type="ECO:0000313" key="1">
    <source>
        <dbReference type="EMBL" id="CAB3998597.1"/>
    </source>
</evidence>
<feature type="non-terminal residue" evidence="1">
    <location>
        <position position="262"/>
    </location>
</feature>
<organism evidence="1 2">
    <name type="scientific">Paramuricea clavata</name>
    <name type="common">Red gorgonian</name>
    <name type="synonym">Violescent sea-whip</name>
    <dbReference type="NCBI Taxonomy" id="317549"/>
    <lineage>
        <taxon>Eukaryota</taxon>
        <taxon>Metazoa</taxon>
        <taxon>Cnidaria</taxon>
        <taxon>Anthozoa</taxon>
        <taxon>Octocorallia</taxon>
        <taxon>Malacalcyonacea</taxon>
        <taxon>Plexauridae</taxon>
        <taxon>Paramuricea</taxon>
    </lineage>
</organism>
<dbReference type="PROSITE" id="PS50878">
    <property type="entry name" value="RT_POL"/>
    <property type="match status" value="1"/>
</dbReference>
<name>A0A6S7I0X2_PARCT</name>
<dbReference type="Pfam" id="PF00078">
    <property type="entry name" value="RVT_1"/>
    <property type="match status" value="1"/>
</dbReference>
<sequence>MLSTNKATGHDEISTRLLKECSNNIAPSLTTLFNKSLTLGKVPQEWKEANVVPVPKKGDVHEVSNYRPISLLSLVSKLLEQVVHLHVSEFVESSLSNLQHGFRKRRSCVTQLLGVFHDVGKALDSGKEADMVYLDFSKAFDSVSHRNLLLKLEQHGISGSLLNWFSDYLSERRQRVVVDGVSSSFLNVTSGVPQGSVLGPLLFLIYANDLPKAANHSTVPMFADDSKCYRQITQPRDRDLLQDDLNSLHQWSKTWDLNFNAK</sequence>
<dbReference type="SUPFAM" id="SSF56672">
    <property type="entry name" value="DNA/RNA polymerases"/>
    <property type="match status" value="1"/>
</dbReference>
<dbReference type="PANTHER" id="PTHR33332">
    <property type="entry name" value="REVERSE TRANSCRIPTASE DOMAIN-CONTAINING PROTEIN"/>
    <property type="match status" value="1"/>
</dbReference>
<dbReference type="InterPro" id="IPR043502">
    <property type="entry name" value="DNA/RNA_pol_sf"/>
</dbReference>
<evidence type="ECO:0000313" key="2">
    <source>
        <dbReference type="Proteomes" id="UP001152795"/>
    </source>
</evidence>
<dbReference type="InterPro" id="IPR000477">
    <property type="entry name" value="RT_dom"/>
</dbReference>
<dbReference type="AlphaFoldDB" id="A0A6S7I0X2"/>
<dbReference type="EMBL" id="CACRXK020003394">
    <property type="protein sequence ID" value="CAB3998597.1"/>
    <property type="molecule type" value="Genomic_DNA"/>
</dbReference>
<dbReference type="CDD" id="cd01650">
    <property type="entry name" value="RT_nLTR_like"/>
    <property type="match status" value="1"/>
</dbReference>
<gene>
    <name evidence="1" type="ORF">PACLA_8A022613</name>
</gene>
<dbReference type="Proteomes" id="UP001152795">
    <property type="component" value="Unassembled WGS sequence"/>
</dbReference>
<reference evidence="1" key="1">
    <citation type="submission" date="2020-04" db="EMBL/GenBank/DDBJ databases">
        <authorList>
            <person name="Alioto T."/>
            <person name="Alioto T."/>
            <person name="Gomez Garrido J."/>
        </authorList>
    </citation>
    <scope>NUCLEOTIDE SEQUENCE</scope>
    <source>
        <strain evidence="1">A484AB</strain>
    </source>
</reference>